<gene>
    <name evidence="2" type="ORF">CH063_06015</name>
</gene>
<reference evidence="3" key="1">
    <citation type="journal article" date="2012" name="Nat. Genet.">
        <title>Lifestyle transitions in plant pathogenic Colletotrichum fungi deciphered by genome and transcriptome analyses.</title>
        <authorList>
            <person name="O'Connell R.J."/>
            <person name="Thon M.R."/>
            <person name="Hacquard S."/>
            <person name="Amyotte S.G."/>
            <person name="Kleemann J."/>
            <person name="Torres M.F."/>
            <person name="Damm U."/>
            <person name="Buiate E.A."/>
            <person name="Epstein L."/>
            <person name="Alkan N."/>
            <person name="Altmueller J."/>
            <person name="Alvarado-Balderrama L."/>
            <person name="Bauser C.A."/>
            <person name="Becker C."/>
            <person name="Birren B.W."/>
            <person name="Chen Z."/>
            <person name="Choi J."/>
            <person name="Crouch J.A."/>
            <person name="Duvick J.P."/>
            <person name="Farman M.A."/>
            <person name="Gan P."/>
            <person name="Heiman D."/>
            <person name="Henrissat B."/>
            <person name="Howard R.J."/>
            <person name="Kabbage M."/>
            <person name="Koch C."/>
            <person name="Kracher B."/>
            <person name="Kubo Y."/>
            <person name="Law A.D."/>
            <person name="Lebrun M.-H."/>
            <person name="Lee Y.-H."/>
            <person name="Miyara I."/>
            <person name="Moore N."/>
            <person name="Neumann U."/>
            <person name="Nordstroem K."/>
            <person name="Panaccione D.G."/>
            <person name="Panstruga R."/>
            <person name="Place M."/>
            <person name="Proctor R.H."/>
            <person name="Prusky D."/>
            <person name="Rech G."/>
            <person name="Reinhardt R."/>
            <person name="Rollins J.A."/>
            <person name="Rounsley S."/>
            <person name="Schardl C.L."/>
            <person name="Schwartz D.C."/>
            <person name="Shenoy N."/>
            <person name="Shirasu K."/>
            <person name="Sikhakolli U.R."/>
            <person name="Stueber K."/>
            <person name="Sukno S.A."/>
            <person name="Sweigard J.A."/>
            <person name="Takano Y."/>
            <person name="Takahara H."/>
            <person name="Trail F."/>
            <person name="van der Does H.C."/>
            <person name="Voll L.M."/>
            <person name="Will I."/>
            <person name="Young S."/>
            <person name="Zeng Q."/>
            <person name="Zhang J."/>
            <person name="Zhou S."/>
            <person name="Dickman M.B."/>
            <person name="Schulze-Lefert P."/>
            <person name="Ver Loren van Themaat E."/>
            <person name="Ma L.-J."/>
            <person name="Vaillancourt L.J."/>
        </authorList>
    </citation>
    <scope>NUCLEOTIDE SEQUENCE [LARGE SCALE GENOMIC DNA]</scope>
    <source>
        <strain evidence="3">IMI 349063</strain>
    </source>
</reference>
<name>H1V116_COLHI</name>
<dbReference type="EMBL" id="CACQ02000945">
    <property type="protein sequence ID" value="CCF33917.1"/>
    <property type="molecule type" value="Genomic_DNA"/>
</dbReference>
<dbReference type="AlphaFoldDB" id="H1V116"/>
<evidence type="ECO:0000313" key="2">
    <source>
        <dbReference type="EMBL" id="CCF33917.1"/>
    </source>
</evidence>
<organism evidence="2 3">
    <name type="scientific">Colletotrichum higginsianum (strain IMI 349063)</name>
    <name type="common">Crucifer anthracnose fungus</name>
    <dbReference type="NCBI Taxonomy" id="759273"/>
    <lineage>
        <taxon>Eukaryota</taxon>
        <taxon>Fungi</taxon>
        <taxon>Dikarya</taxon>
        <taxon>Ascomycota</taxon>
        <taxon>Pezizomycotina</taxon>
        <taxon>Sordariomycetes</taxon>
        <taxon>Hypocreomycetidae</taxon>
        <taxon>Glomerellales</taxon>
        <taxon>Glomerellaceae</taxon>
        <taxon>Colletotrichum</taxon>
        <taxon>Colletotrichum destructivum species complex</taxon>
    </lineage>
</organism>
<accession>H1V116</accession>
<evidence type="ECO:0000256" key="1">
    <source>
        <dbReference type="SAM" id="MobiDB-lite"/>
    </source>
</evidence>
<protein>
    <submittedName>
        <fullName evidence="2">Uncharacterized protein</fullName>
    </submittedName>
</protein>
<feature type="region of interest" description="Disordered" evidence="1">
    <location>
        <begin position="20"/>
        <end position="58"/>
    </location>
</feature>
<proteinExistence type="predicted"/>
<dbReference type="Proteomes" id="UP000007174">
    <property type="component" value="Unassembled WGS sequence"/>
</dbReference>
<feature type="compositionally biased region" description="Basic residues" evidence="1">
    <location>
        <begin position="20"/>
        <end position="52"/>
    </location>
</feature>
<dbReference type="HOGENOM" id="CLU_2984453_0_0_1"/>
<sequence>PVPLRRRIQHCWLGALRRFRHRGRPRRRPRHLHRPDRRTPPHPHPSHPHHSSRVLVRL</sequence>
<feature type="non-terminal residue" evidence="2">
    <location>
        <position position="1"/>
    </location>
</feature>
<evidence type="ECO:0000313" key="3">
    <source>
        <dbReference type="Proteomes" id="UP000007174"/>
    </source>
</evidence>
<feature type="non-terminal residue" evidence="2">
    <location>
        <position position="58"/>
    </location>
</feature>